<dbReference type="InterPro" id="IPR052916">
    <property type="entry name" value="Type-I_RE_MTase_Subunit"/>
</dbReference>
<evidence type="ECO:0000256" key="6">
    <source>
        <dbReference type="ARBA" id="ARBA00023125"/>
    </source>
</evidence>
<keyword evidence="5" id="KW-0680">Restriction system</keyword>
<dbReference type="CDD" id="cd02440">
    <property type="entry name" value="AdoMet_MTases"/>
    <property type="match status" value="1"/>
</dbReference>
<evidence type="ECO:0000259" key="7">
    <source>
        <dbReference type="Pfam" id="PF02384"/>
    </source>
</evidence>
<dbReference type="Gene3D" id="3.90.220.20">
    <property type="entry name" value="DNA methylase specificity domains"/>
    <property type="match status" value="1"/>
</dbReference>
<keyword evidence="6" id="KW-0238">DNA-binding</keyword>
<evidence type="ECO:0000256" key="1">
    <source>
        <dbReference type="ARBA" id="ARBA00006594"/>
    </source>
</evidence>
<proteinExistence type="inferred from homology"/>
<dbReference type="InterPro" id="IPR003356">
    <property type="entry name" value="DNA_methylase_A-5"/>
</dbReference>
<name>A0ABU1BD45_PSEHA</name>
<dbReference type="GO" id="GO:0008168">
    <property type="term" value="F:methyltransferase activity"/>
    <property type="evidence" value="ECO:0007669"/>
    <property type="project" value="UniProtKB-KW"/>
</dbReference>
<keyword evidence="4" id="KW-0949">S-adenosyl-L-methionine</keyword>
<dbReference type="EMBL" id="JAVIFY010000008">
    <property type="protein sequence ID" value="MDQ9092421.1"/>
    <property type="molecule type" value="Genomic_DNA"/>
</dbReference>
<keyword evidence="9" id="KW-1185">Reference proteome</keyword>
<comment type="caution">
    <text evidence="8">The sequence shown here is derived from an EMBL/GenBank/DDBJ whole genome shotgun (WGS) entry which is preliminary data.</text>
</comment>
<gene>
    <name evidence="8" type="ORF">RC083_12565</name>
</gene>
<dbReference type="PRINTS" id="PR00507">
    <property type="entry name" value="N12N6MTFRASE"/>
</dbReference>
<comment type="similarity">
    <text evidence="1">Belongs to the N(4)/N(6)-methyltransferase family.</text>
</comment>
<dbReference type="InterPro" id="IPR002052">
    <property type="entry name" value="DNA_methylase_N6_adenine_CS"/>
</dbReference>
<dbReference type="Gene3D" id="3.40.50.150">
    <property type="entry name" value="Vaccinia Virus protein VP39"/>
    <property type="match status" value="1"/>
</dbReference>
<dbReference type="InterPro" id="IPR044946">
    <property type="entry name" value="Restrct_endonuc_typeI_TRD_sf"/>
</dbReference>
<dbReference type="Pfam" id="PF02384">
    <property type="entry name" value="N6_Mtase"/>
    <property type="match status" value="1"/>
</dbReference>
<dbReference type="SUPFAM" id="SSF53335">
    <property type="entry name" value="S-adenosyl-L-methionine-dependent methyltransferases"/>
    <property type="match status" value="1"/>
</dbReference>
<evidence type="ECO:0000256" key="2">
    <source>
        <dbReference type="ARBA" id="ARBA00022603"/>
    </source>
</evidence>
<dbReference type="InterPro" id="IPR029063">
    <property type="entry name" value="SAM-dependent_MTases_sf"/>
</dbReference>
<evidence type="ECO:0000256" key="3">
    <source>
        <dbReference type="ARBA" id="ARBA00022679"/>
    </source>
</evidence>
<evidence type="ECO:0000313" key="9">
    <source>
        <dbReference type="Proteomes" id="UP001226574"/>
    </source>
</evidence>
<dbReference type="PROSITE" id="PS00092">
    <property type="entry name" value="N6_MTASE"/>
    <property type="match status" value="1"/>
</dbReference>
<reference evidence="8 9" key="1">
    <citation type="submission" date="2023-08" db="EMBL/GenBank/DDBJ databases">
        <title>Pseudoalteromonas haloplanktis LL1 genome.</title>
        <authorList>
            <person name="Wu S."/>
        </authorList>
    </citation>
    <scope>NUCLEOTIDE SEQUENCE [LARGE SCALE GENOMIC DNA]</scope>
    <source>
        <strain evidence="8 9">LL1</strain>
    </source>
</reference>
<dbReference type="PANTHER" id="PTHR42998">
    <property type="entry name" value="TYPE I RESTRICTION ENZYME HINDVIIP M PROTEIN-RELATED"/>
    <property type="match status" value="1"/>
</dbReference>
<organism evidence="8 9">
    <name type="scientific">Pseudoalteromonas haloplanktis</name>
    <name type="common">Alteromonas haloplanktis</name>
    <dbReference type="NCBI Taxonomy" id="228"/>
    <lineage>
        <taxon>Bacteria</taxon>
        <taxon>Pseudomonadati</taxon>
        <taxon>Pseudomonadota</taxon>
        <taxon>Gammaproteobacteria</taxon>
        <taxon>Alteromonadales</taxon>
        <taxon>Pseudoalteromonadaceae</taxon>
        <taxon>Pseudoalteromonas</taxon>
    </lineage>
</organism>
<feature type="domain" description="DNA methylase adenine-specific" evidence="7">
    <location>
        <begin position="303"/>
        <end position="540"/>
    </location>
</feature>
<dbReference type="SUPFAM" id="SSF116734">
    <property type="entry name" value="DNA methylase specificity domain"/>
    <property type="match status" value="1"/>
</dbReference>
<evidence type="ECO:0000256" key="5">
    <source>
        <dbReference type="ARBA" id="ARBA00022747"/>
    </source>
</evidence>
<dbReference type="Proteomes" id="UP001226574">
    <property type="component" value="Unassembled WGS sequence"/>
</dbReference>
<dbReference type="GO" id="GO:0032259">
    <property type="term" value="P:methylation"/>
    <property type="evidence" value="ECO:0007669"/>
    <property type="project" value="UniProtKB-KW"/>
</dbReference>
<keyword evidence="3" id="KW-0808">Transferase</keyword>
<protein>
    <submittedName>
        <fullName evidence="8">N-6 DNA methylase</fullName>
    </submittedName>
</protein>
<dbReference type="RefSeq" id="WP_309039184.1">
    <property type="nucleotide sequence ID" value="NZ_JAVIFY010000008.1"/>
</dbReference>
<keyword evidence="2 8" id="KW-0489">Methyltransferase</keyword>
<dbReference type="PANTHER" id="PTHR42998:SF1">
    <property type="entry name" value="TYPE I RESTRICTION ENZYME HINDI METHYLASE SUBUNIT"/>
    <property type="match status" value="1"/>
</dbReference>
<evidence type="ECO:0000313" key="8">
    <source>
        <dbReference type="EMBL" id="MDQ9092421.1"/>
    </source>
</evidence>
<sequence>MSDKYVITCPVRGQIKVGKKSKGKLSPNEEFYRVEAIKHLVSLGYSPKNILLEPIVKKFGSSGRNSFRSDFAVLDVDTTKIDKSDPDLLLEHALILGEVKKDNSKSDYVKNTQVKPMLDFSSLETCIGIYWDNVEQRVYWQKTDAGKRTTYEGALQFLPHCGQNITTKPFAYSDLAPVDSLIEMFDRVEDILHQASFDHSQRYEIILQLILAKIFDEHSFAGRQDKPVEVQDFSSLGVSASTALVKMNKLLSRSVTFYEKHLPNKVSKQFPITGEVLVDITKIISPILITRSKRDVVQTFYMKFAKHLYKWDLAQYFTPTQITDFIIDVLNPQFGEHVYDPACGSADFLVGAFHKLRQYNAGYADCIWGSDNSSNAVQVAVLNMLLNGDGKTNIHKVDSLETVNDRLDRYDIVVCNPPFGTKIVEKRKAILRQFDLGHEWALTDGIWKQKEDSLLEAQETGLLFAELCIKQAKKEKGRIALIVPNGYLGNRSPKYRVFREWILRHSRIAGIVGFPRFTFKSSGADVSASVIFLERREKALDVIDALESYPIFIQLIENVGWEAGNKRASVIYKRDEMDGSLIFGDDGELIIDSDFSSSLEKISSSLSSNEFEWIEPSTETSGWSIDSSQVLSDVDLTLDPKRYCEKYTNLKDNYRASEHIKLGDLVEFISERADLEGNILKLDVTEEYKYVELQRIGQGDYDYETMRGWQLPSRAKHFAVSGDIYFASIWSSVDKWCYIGDECENVIVTNGCIRCRIKLGKEDWLVDLISFMCTEGWTSQLRALARGSDGLAEINTADLKDVIIPRITSDSARKSIMGFELGLKKGRTTLKNTIKDMIKNNEIDINYPSKRGSHMYLV</sequence>
<evidence type="ECO:0000256" key="4">
    <source>
        <dbReference type="ARBA" id="ARBA00022691"/>
    </source>
</evidence>
<accession>A0ABU1BD45</accession>